<dbReference type="AlphaFoldDB" id="A0A2G5UF19"/>
<keyword evidence="2" id="KW-1133">Transmembrane helix</keyword>
<keyword evidence="2" id="KW-0812">Transmembrane</keyword>
<sequence>MSFSGFSYECTSTIQNSYTGSSSAEVTSKVPEPPIELTVCSLNNPSPNEVTASSAKAESNHLIDNSAETSSTDTGTTSRMDNGGSKVPVLAVGTYHRKEAAPILAAAARLDLSATPTTSSTQPISTLTKDKNKVVFAILAACLVVVVVQVVCRCTSVSNYERIIAVGTEVADDAIVIGVVQKLPFGLVLDAAVL</sequence>
<gene>
    <name evidence="3" type="primary">Cnig_chr_III.g10255</name>
    <name evidence="3" type="ORF">B9Z55_010255</name>
</gene>
<dbReference type="STRING" id="1611254.A0A2G5UF19"/>
<protein>
    <submittedName>
        <fullName evidence="3">Uncharacterized protein</fullName>
    </submittedName>
</protein>
<dbReference type="OrthoDB" id="10613326at2759"/>
<evidence type="ECO:0000313" key="3">
    <source>
        <dbReference type="EMBL" id="PIC38147.1"/>
    </source>
</evidence>
<comment type="caution">
    <text evidence="3">The sequence shown here is derived from an EMBL/GenBank/DDBJ whole genome shotgun (WGS) entry which is preliminary data.</text>
</comment>
<evidence type="ECO:0000256" key="1">
    <source>
        <dbReference type="SAM" id="MobiDB-lite"/>
    </source>
</evidence>
<feature type="compositionally biased region" description="Polar residues" evidence="1">
    <location>
        <begin position="42"/>
        <end position="80"/>
    </location>
</feature>
<proteinExistence type="predicted"/>
<feature type="transmembrane region" description="Helical" evidence="2">
    <location>
        <begin position="134"/>
        <end position="151"/>
    </location>
</feature>
<evidence type="ECO:0000256" key="2">
    <source>
        <dbReference type="SAM" id="Phobius"/>
    </source>
</evidence>
<keyword evidence="4" id="KW-1185">Reference proteome</keyword>
<organism evidence="3 4">
    <name type="scientific">Caenorhabditis nigoni</name>
    <dbReference type="NCBI Taxonomy" id="1611254"/>
    <lineage>
        <taxon>Eukaryota</taxon>
        <taxon>Metazoa</taxon>
        <taxon>Ecdysozoa</taxon>
        <taxon>Nematoda</taxon>
        <taxon>Chromadorea</taxon>
        <taxon>Rhabditida</taxon>
        <taxon>Rhabditina</taxon>
        <taxon>Rhabditomorpha</taxon>
        <taxon>Rhabditoidea</taxon>
        <taxon>Rhabditidae</taxon>
        <taxon>Peloderinae</taxon>
        <taxon>Caenorhabditis</taxon>
    </lineage>
</organism>
<accession>A0A2G5UF19</accession>
<dbReference type="EMBL" id="PDUG01000003">
    <property type="protein sequence ID" value="PIC38147.1"/>
    <property type="molecule type" value="Genomic_DNA"/>
</dbReference>
<reference evidence="4" key="1">
    <citation type="submission" date="2017-10" db="EMBL/GenBank/DDBJ databases">
        <title>Rapid genome shrinkage in a self-fertile nematode reveals novel sperm competition proteins.</title>
        <authorList>
            <person name="Yin D."/>
            <person name="Schwarz E.M."/>
            <person name="Thomas C.G."/>
            <person name="Felde R.L."/>
            <person name="Korf I.F."/>
            <person name="Cutter A.D."/>
            <person name="Schartner C.M."/>
            <person name="Ralston E.J."/>
            <person name="Meyer B.J."/>
            <person name="Haag E.S."/>
        </authorList>
    </citation>
    <scope>NUCLEOTIDE SEQUENCE [LARGE SCALE GENOMIC DNA]</scope>
    <source>
        <strain evidence="4">JU1422</strain>
    </source>
</reference>
<keyword evidence="2" id="KW-0472">Membrane</keyword>
<dbReference type="Proteomes" id="UP000230233">
    <property type="component" value="Chromosome III"/>
</dbReference>
<evidence type="ECO:0000313" key="4">
    <source>
        <dbReference type="Proteomes" id="UP000230233"/>
    </source>
</evidence>
<feature type="region of interest" description="Disordered" evidence="1">
    <location>
        <begin position="42"/>
        <end position="83"/>
    </location>
</feature>
<name>A0A2G5UF19_9PELO</name>